<name>A0A2A2ID13_9BACI</name>
<dbReference type="SUPFAM" id="SSF161098">
    <property type="entry name" value="MetI-like"/>
    <property type="match status" value="1"/>
</dbReference>
<dbReference type="PROSITE" id="PS50928">
    <property type="entry name" value="ABC_TM1"/>
    <property type="match status" value="1"/>
</dbReference>
<feature type="transmembrane region" description="Helical" evidence="8">
    <location>
        <begin position="183"/>
        <end position="202"/>
    </location>
</feature>
<dbReference type="CDD" id="cd06261">
    <property type="entry name" value="TM_PBP2"/>
    <property type="match status" value="1"/>
</dbReference>
<keyword evidence="6 8" id="KW-1133">Transmembrane helix</keyword>
<keyword evidence="7 8" id="KW-0472">Membrane</keyword>
<keyword evidence="4 8" id="KW-0812">Transmembrane</keyword>
<dbReference type="RefSeq" id="WP_095655319.1">
    <property type="nucleotide sequence ID" value="NZ_NPOA01000006.1"/>
</dbReference>
<dbReference type="GO" id="GO:0055085">
    <property type="term" value="P:transmembrane transport"/>
    <property type="evidence" value="ECO:0007669"/>
    <property type="project" value="InterPro"/>
</dbReference>
<evidence type="ECO:0000256" key="5">
    <source>
        <dbReference type="ARBA" id="ARBA00022970"/>
    </source>
</evidence>
<reference evidence="10 11" key="1">
    <citation type="submission" date="2017-08" db="EMBL/GenBank/DDBJ databases">
        <title>Virgibacillus indicus sp. nov. and Virgibacillus profoundi sp. nov, two moderately halophilic bacteria isolated from marine sediment by using the Microfluidic Streak Plate.</title>
        <authorList>
            <person name="Xu B."/>
            <person name="Hu B."/>
            <person name="Wang J."/>
            <person name="Zhu Y."/>
            <person name="Huang L."/>
            <person name="Du W."/>
            <person name="Huang Y."/>
        </authorList>
    </citation>
    <scope>NUCLEOTIDE SEQUENCE [LARGE SCALE GENOMIC DNA]</scope>
    <source>
        <strain evidence="10 11">IO3-P3-H5</strain>
    </source>
</reference>
<feature type="transmembrane region" description="Helical" evidence="8">
    <location>
        <begin position="137"/>
        <end position="163"/>
    </location>
</feature>
<dbReference type="GO" id="GO:0005886">
    <property type="term" value="C:plasma membrane"/>
    <property type="evidence" value="ECO:0007669"/>
    <property type="project" value="UniProtKB-SubCell"/>
</dbReference>
<feature type="transmembrane region" description="Helical" evidence="8">
    <location>
        <begin position="67"/>
        <end position="95"/>
    </location>
</feature>
<dbReference type="Gene3D" id="1.10.3720.10">
    <property type="entry name" value="MetI-like"/>
    <property type="match status" value="1"/>
</dbReference>
<dbReference type="Proteomes" id="UP000218887">
    <property type="component" value="Unassembled WGS sequence"/>
</dbReference>
<comment type="caution">
    <text evidence="10">The sequence shown here is derived from an EMBL/GenBank/DDBJ whole genome shotgun (WGS) entry which is preliminary data.</text>
</comment>
<keyword evidence="5" id="KW-0029">Amino-acid transport</keyword>
<dbReference type="PANTHER" id="PTHR30177:SF28">
    <property type="entry name" value="CHOLINE TRANSPORT SYSTEM PERMEASE PROTEIN OPUBB"/>
    <property type="match status" value="1"/>
</dbReference>
<dbReference type="EMBL" id="NPOA01000006">
    <property type="protein sequence ID" value="PAV29619.1"/>
    <property type="molecule type" value="Genomic_DNA"/>
</dbReference>
<dbReference type="GO" id="GO:0031460">
    <property type="term" value="P:glycine betaine transport"/>
    <property type="evidence" value="ECO:0007669"/>
    <property type="project" value="TreeGrafter"/>
</dbReference>
<organism evidence="10 11">
    <name type="scientific">Virgibacillus profundi</name>
    <dbReference type="NCBI Taxonomy" id="2024555"/>
    <lineage>
        <taxon>Bacteria</taxon>
        <taxon>Bacillati</taxon>
        <taxon>Bacillota</taxon>
        <taxon>Bacilli</taxon>
        <taxon>Bacillales</taxon>
        <taxon>Bacillaceae</taxon>
        <taxon>Virgibacillus</taxon>
    </lineage>
</organism>
<dbReference type="GO" id="GO:0006865">
    <property type="term" value="P:amino acid transport"/>
    <property type="evidence" value="ECO:0007669"/>
    <property type="project" value="UniProtKB-KW"/>
</dbReference>
<comment type="subcellular location">
    <subcellularLocation>
        <location evidence="1 8">Cell membrane</location>
        <topology evidence="1 8">Multi-pass membrane protein</topology>
    </subcellularLocation>
</comment>
<evidence type="ECO:0000256" key="8">
    <source>
        <dbReference type="RuleBase" id="RU363032"/>
    </source>
</evidence>
<dbReference type="Pfam" id="PF00528">
    <property type="entry name" value="BPD_transp_1"/>
    <property type="match status" value="1"/>
</dbReference>
<evidence type="ECO:0000256" key="7">
    <source>
        <dbReference type="ARBA" id="ARBA00023136"/>
    </source>
</evidence>
<gene>
    <name evidence="10" type="ORF">CIL05_09590</name>
</gene>
<dbReference type="AlphaFoldDB" id="A0A2A2ID13"/>
<evidence type="ECO:0000256" key="6">
    <source>
        <dbReference type="ARBA" id="ARBA00022989"/>
    </source>
</evidence>
<evidence type="ECO:0000256" key="2">
    <source>
        <dbReference type="ARBA" id="ARBA00007069"/>
    </source>
</evidence>
<evidence type="ECO:0000256" key="3">
    <source>
        <dbReference type="ARBA" id="ARBA00022448"/>
    </source>
</evidence>
<accession>A0A2A2ID13</accession>
<evidence type="ECO:0000256" key="4">
    <source>
        <dbReference type="ARBA" id="ARBA00022692"/>
    </source>
</evidence>
<dbReference type="InterPro" id="IPR000515">
    <property type="entry name" value="MetI-like"/>
</dbReference>
<feature type="domain" description="ABC transmembrane type-1" evidence="9">
    <location>
        <begin position="21"/>
        <end position="202"/>
    </location>
</feature>
<evidence type="ECO:0000313" key="10">
    <source>
        <dbReference type="EMBL" id="PAV29619.1"/>
    </source>
</evidence>
<protein>
    <submittedName>
        <fullName evidence="10">Choline ABC transporter permease</fullName>
    </submittedName>
</protein>
<evidence type="ECO:0000256" key="1">
    <source>
        <dbReference type="ARBA" id="ARBA00004651"/>
    </source>
</evidence>
<keyword evidence="3 8" id="KW-0813">Transport</keyword>
<sequence>MNDYGYLSVFYERMPDLLSKLYEHIYLTGISVFFGCLVAIPLGIFLVKTSTQWVKSITFNVINVFQAIPSLALLAMIATVLGFGIESAIMALFLYSLMPILKNTYAGFDSIDPQIKQSAEGMGYSPMQKLMQIEFPLALPYIMSGIRLTTVYIVSWAVLAGLIGGGGLGELILASLSLNDKPLVIASSVMAMLLALAADFILGRLEKLFLNKGRVEKQHQT</sequence>
<evidence type="ECO:0000313" key="11">
    <source>
        <dbReference type="Proteomes" id="UP000218887"/>
    </source>
</evidence>
<evidence type="ECO:0000259" key="9">
    <source>
        <dbReference type="PROSITE" id="PS50928"/>
    </source>
</evidence>
<proteinExistence type="inferred from homology"/>
<dbReference type="FunFam" id="1.10.3720.10:FF:000001">
    <property type="entry name" value="Glycine betaine ABC transporter, permease"/>
    <property type="match status" value="1"/>
</dbReference>
<dbReference type="InterPro" id="IPR035906">
    <property type="entry name" value="MetI-like_sf"/>
</dbReference>
<dbReference type="InterPro" id="IPR051204">
    <property type="entry name" value="ABC_transp_perm/SBD"/>
</dbReference>
<feature type="transmembrane region" description="Helical" evidence="8">
    <location>
        <begin position="21"/>
        <end position="47"/>
    </location>
</feature>
<dbReference type="PANTHER" id="PTHR30177">
    <property type="entry name" value="GLYCINE BETAINE/L-PROLINE TRANSPORT SYSTEM PERMEASE PROTEIN PROW"/>
    <property type="match status" value="1"/>
</dbReference>
<dbReference type="OrthoDB" id="9801163at2"/>
<comment type="similarity">
    <text evidence="2">Belongs to the binding-protein-dependent transport system permease family. CysTW subfamily.</text>
</comment>
<keyword evidence="11" id="KW-1185">Reference proteome</keyword>